<evidence type="ECO:0000313" key="3">
    <source>
        <dbReference type="Proteomes" id="UP000319716"/>
    </source>
</evidence>
<evidence type="ECO:0000313" key="2">
    <source>
        <dbReference type="EMBL" id="GAY74448.1"/>
    </source>
</evidence>
<comment type="caution">
    <text evidence="2">The sequence shown here is derived from an EMBL/GenBank/DDBJ whole genome shotgun (WGS) entry which is preliminary data.</text>
</comment>
<dbReference type="EMBL" id="BEXB01000001">
    <property type="protein sequence ID" value="GAY74448.1"/>
    <property type="molecule type" value="Genomic_DNA"/>
</dbReference>
<protein>
    <submittedName>
        <fullName evidence="2">Uncharacterized protein</fullName>
    </submittedName>
</protein>
<gene>
    <name evidence="2" type="ORF">NBRC111894_2</name>
</gene>
<evidence type="ECO:0000256" key="1">
    <source>
        <dbReference type="SAM" id="SignalP"/>
    </source>
</evidence>
<feature type="signal peptide" evidence="1">
    <location>
        <begin position="1"/>
        <end position="20"/>
    </location>
</feature>
<sequence>MLSIALSVLSLIFVPKHSFAADNNVAPMQIEQEAGTISPQNTVSGDGGKSWVYLNYVNHLTSQTSMGAKSSVGNMLLVNWLLTYSTGKTASGTDTPFNSTWKSTHIKNYASTGWKGVVLSGTAHTWNMNLVLLNPSDSVYVY</sequence>
<dbReference type="AlphaFoldDB" id="A0A4Y1Z688"/>
<organism evidence="2 3">
    <name type="scientific">Sporolactobacillus inulinus</name>
    <dbReference type="NCBI Taxonomy" id="2078"/>
    <lineage>
        <taxon>Bacteria</taxon>
        <taxon>Bacillati</taxon>
        <taxon>Bacillota</taxon>
        <taxon>Bacilli</taxon>
        <taxon>Bacillales</taxon>
        <taxon>Sporolactobacillaceae</taxon>
        <taxon>Sporolactobacillus</taxon>
    </lineage>
</organism>
<keyword evidence="1" id="KW-0732">Signal</keyword>
<dbReference type="Proteomes" id="UP000319716">
    <property type="component" value="Unassembled WGS sequence"/>
</dbReference>
<name>A0A4Y1Z688_9BACL</name>
<feature type="chain" id="PRO_5021399561" evidence="1">
    <location>
        <begin position="21"/>
        <end position="142"/>
    </location>
</feature>
<dbReference type="RefSeq" id="WP_262391902.1">
    <property type="nucleotide sequence ID" value="NZ_BEXB01000001.1"/>
</dbReference>
<reference evidence="2 3" key="1">
    <citation type="submission" date="2017-11" db="EMBL/GenBank/DDBJ databases">
        <title>Draft Genome Sequence of Sporolactobacillus inulinus NBRC 111894 Isolated from Koso, a Japanese Sugar-Vegetable Fermented Beverage.</title>
        <authorList>
            <person name="Chiou T.Y."/>
            <person name="Oshima K."/>
            <person name="Suda W."/>
            <person name="Hattori M."/>
            <person name="Takahashi T."/>
        </authorList>
    </citation>
    <scope>NUCLEOTIDE SEQUENCE [LARGE SCALE GENOMIC DNA]</scope>
    <source>
        <strain evidence="2 3">NBRC111894</strain>
    </source>
</reference>
<accession>A0A4Y1Z688</accession>
<proteinExistence type="predicted"/>